<dbReference type="InterPro" id="IPR011043">
    <property type="entry name" value="Gal_Oxase/kelch_b-propeller"/>
</dbReference>
<keyword evidence="5" id="KW-0732">Signal</keyword>
<gene>
    <name evidence="6" type="ORF">B0T22DRAFT_124694</name>
</gene>
<keyword evidence="4" id="KW-0472">Membrane</keyword>
<dbReference type="PANTHER" id="PTHR46228:SF2">
    <property type="entry name" value="KELCH REPEAT PROTEIN (AFU_ORTHOLOGUE AFUA_4G14350)"/>
    <property type="match status" value="1"/>
</dbReference>
<keyword evidence="7" id="KW-1185">Reference proteome</keyword>
<feature type="transmembrane region" description="Helical" evidence="4">
    <location>
        <begin position="522"/>
        <end position="546"/>
    </location>
</feature>
<evidence type="ECO:0000256" key="3">
    <source>
        <dbReference type="SAM" id="MobiDB-lite"/>
    </source>
</evidence>
<evidence type="ECO:0008006" key="8">
    <source>
        <dbReference type="Google" id="ProtNLM"/>
    </source>
</evidence>
<feature type="compositionally biased region" description="Low complexity" evidence="3">
    <location>
        <begin position="716"/>
        <end position="738"/>
    </location>
</feature>
<evidence type="ECO:0000256" key="4">
    <source>
        <dbReference type="SAM" id="Phobius"/>
    </source>
</evidence>
<keyword evidence="4" id="KW-1133">Transmembrane helix</keyword>
<dbReference type="SUPFAM" id="SSF50965">
    <property type="entry name" value="Galactose oxidase, central domain"/>
    <property type="match status" value="1"/>
</dbReference>
<comment type="caution">
    <text evidence="6">The sequence shown here is derived from an EMBL/GenBank/DDBJ whole genome shotgun (WGS) entry which is preliminary data.</text>
</comment>
<name>A0AAE1CBB1_9PEZI</name>
<keyword evidence="2" id="KW-0677">Repeat</keyword>
<feature type="region of interest" description="Disordered" evidence="3">
    <location>
        <begin position="653"/>
        <end position="738"/>
    </location>
</feature>
<feature type="region of interest" description="Disordered" evidence="3">
    <location>
        <begin position="845"/>
        <end position="898"/>
    </location>
</feature>
<keyword evidence="1" id="KW-0880">Kelch repeat</keyword>
<feature type="region of interest" description="Disordered" evidence="3">
    <location>
        <begin position="494"/>
        <end position="515"/>
    </location>
</feature>
<evidence type="ECO:0000313" key="6">
    <source>
        <dbReference type="EMBL" id="KAK3687289.1"/>
    </source>
</evidence>
<accession>A0AAE1CBB1</accession>
<dbReference type="InterPro" id="IPR015915">
    <property type="entry name" value="Kelch-typ_b-propeller"/>
</dbReference>
<reference evidence="6" key="1">
    <citation type="journal article" date="2023" name="Mol. Phylogenet. Evol.">
        <title>Genome-scale phylogeny and comparative genomics of the fungal order Sordariales.</title>
        <authorList>
            <person name="Hensen N."/>
            <person name="Bonometti L."/>
            <person name="Westerberg I."/>
            <person name="Brannstrom I.O."/>
            <person name="Guillou S."/>
            <person name="Cros-Aarteil S."/>
            <person name="Calhoun S."/>
            <person name="Haridas S."/>
            <person name="Kuo A."/>
            <person name="Mondo S."/>
            <person name="Pangilinan J."/>
            <person name="Riley R."/>
            <person name="LaButti K."/>
            <person name="Andreopoulos B."/>
            <person name="Lipzen A."/>
            <person name="Chen C."/>
            <person name="Yan M."/>
            <person name="Daum C."/>
            <person name="Ng V."/>
            <person name="Clum A."/>
            <person name="Steindorff A."/>
            <person name="Ohm R.A."/>
            <person name="Martin F."/>
            <person name="Silar P."/>
            <person name="Natvig D.O."/>
            <person name="Lalanne C."/>
            <person name="Gautier V."/>
            <person name="Ament-Velasquez S.L."/>
            <person name="Kruys A."/>
            <person name="Hutchinson M.I."/>
            <person name="Powell A.J."/>
            <person name="Barry K."/>
            <person name="Miller A.N."/>
            <person name="Grigoriev I.V."/>
            <person name="Debuchy R."/>
            <person name="Gladieux P."/>
            <person name="Hiltunen Thoren M."/>
            <person name="Johannesson H."/>
        </authorList>
    </citation>
    <scope>NUCLEOTIDE SEQUENCE</scope>
    <source>
        <strain evidence="6">CBS 314.62</strain>
    </source>
</reference>
<dbReference type="EMBL" id="JAULSO010000002">
    <property type="protein sequence ID" value="KAK3687289.1"/>
    <property type="molecule type" value="Genomic_DNA"/>
</dbReference>
<dbReference type="Proteomes" id="UP001270362">
    <property type="component" value="Unassembled WGS sequence"/>
</dbReference>
<dbReference type="Gene3D" id="2.120.10.80">
    <property type="entry name" value="Kelch-type beta propeller"/>
    <property type="match status" value="1"/>
</dbReference>
<evidence type="ECO:0000256" key="2">
    <source>
        <dbReference type="ARBA" id="ARBA00022737"/>
    </source>
</evidence>
<evidence type="ECO:0000313" key="7">
    <source>
        <dbReference type="Proteomes" id="UP001270362"/>
    </source>
</evidence>
<proteinExistence type="predicted"/>
<sequence>MLPKGFGVLALVTAFASTASGQATWPPNQVNTTICQWQQLRAAVLHDTVYLDGGSLWWLPGFNDGSYGATVNDLNLLGTVFTLNFSMPFNTTQNITAVFGTVSKTGGGAATNIAPNYIDGAMLANDDEWFLYGGYFKPSAAFPDPHGDEVLEYQKYQYGPVKESFVSGTFQNAALGSGVTPYITYGGAANVPSEYKAFYFSGFHSPSKGPIYEPSVNTSTTASVPSNTLITLDMATQQQEKWSNKTLPDGIAGRANPELVWVPVGSQGILVSLGGVVFPDFALPFGASKNKTQSQAQSPLFMSTIDIYDIASDEWYSQPTTGGPGQLTRGCAVLASAQDNSSFNIYYYGGYDGLDKSQPFNDDVWVLSLPSFTWTKIASGAGIGRAGHKCVTPYPDQMFVIGGYPSVSKSAMVCLPNLETIRVFNLSTGTWLTGYDPTKWANYTVPDAITKKIGGSATGGATAASPSPSWVSKGLADVFGTKYTKEIPVHYPYTPAEKNNNTNPSTPPVTPENSGGGGVPSYLAPVLGVVLGLMFLTMIAVLVLLYRRRKILKGSESDAGTEETNGHRIMSWMRGQAAENKAPTVTTVTDYPSVTPGPTEDLESASSPPPTQSMAEIMSREIQPPVEMWAPTAPVELHDTGLSHVDILNRHTHLSSGPAQTGSLNNTSSFFTNGTQQIDHASTFTHSSAGLPPPNPNAFDYRPDSDLLPSANLTNSPQPYSPQSSSASPTTTSAATAAAARRNVISDVSNVSENQRAHLRQISADTTVSAATANSGAAGTDRVMSGSSFAPPVLGDLPAAQEYDNEAGTLQSPEAVGAVGSPQPVSPPTGGYVDGEDYMSVRPHGSGLGSVGLSTGDAGVSGSGSGNLQTAATSPIRRSVFSESQEDMNGAGSGARGV</sequence>
<reference evidence="6" key="2">
    <citation type="submission" date="2023-06" db="EMBL/GenBank/DDBJ databases">
        <authorList>
            <consortium name="Lawrence Berkeley National Laboratory"/>
            <person name="Haridas S."/>
            <person name="Hensen N."/>
            <person name="Bonometti L."/>
            <person name="Westerberg I."/>
            <person name="Brannstrom I.O."/>
            <person name="Guillou S."/>
            <person name="Cros-Aarteil S."/>
            <person name="Calhoun S."/>
            <person name="Kuo A."/>
            <person name="Mondo S."/>
            <person name="Pangilinan J."/>
            <person name="Riley R."/>
            <person name="Labutti K."/>
            <person name="Andreopoulos B."/>
            <person name="Lipzen A."/>
            <person name="Chen C."/>
            <person name="Yanf M."/>
            <person name="Daum C."/>
            <person name="Ng V."/>
            <person name="Clum A."/>
            <person name="Steindorff A."/>
            <person name="Ohm R."/>
            <person name="Martin F."/>
            <person name="Silar P."/>
            <person name="Natvig D."/>
            <person name="Lalanne C."/>
            <person name="Gautier V."/>
            <person name="Ament-Velasquez S.L."/>
            <person name="Kruys A."/>
            <person name="Hutchinson M.I."/>
            <person name="Powell A.J."/>
            <person name="Barry K."/>
            <person name="Miller A.N."/>
            <person name="Grigoriev I.V."/>
            <person name="Debuchy R."/>
            <person name="Gladieux P."/>
            <person name="Thoren M.H."/>
            <person name="Johannesson H."/>
        </authorList>
    </citation>
    <scope>NUCLEOTIDE SEQUENCE</scope>
    <source>
        <strain evidence="6">CBS 314.62</strain>
    </source>
</reference>
<feature type="compositionally biased region" description="Polar residues" evidence="3">
    <location>
        <begin position="583"/>
        <end position="592"/>
    </location>
</feature>
<evidence type="ECO:0000256" key="5">
    <source>
        <dbReference type="SAM" id="SignalP"/>
    </source>
</evidence>
<feature type="compositionally biased region" description="Polar residues" evidence="3">
    <location>
        <begin position="654"/>
        <end position="688"/>
    </location>
</feature>
<keyword evidence="4" id="KW-0812">Transmembrane</keyword>
<evidence type="ECO:0000256" key="1">
    <source>
        <dbReference type="ARBA" id="ARBA00022441"/>
    </source>
</evidence>
<feature type="signal peptide" evidence="5">
    <location>
        <begin position="1"/>
        <end position="21"/>
    </location>
</feature>
<dbReference type="PANTHER" id="PTHR46228">
    <property type="entry name" value="KELCH DOMAIN-CONTAINING PROTEIN"/>
    <property type="match status" value="1"/>
</dbReference>
<dbReference type="AlphaFoldDB" id="A0AAE1CBB1"/>
<feature type="region of interest" description="Disordered" evidence="3">
    <location>
        <begin position="579"/>
        <end position="612"/>
    </location>
</feature>
<dbReference type="CDD" id="cd12087">
    <property type="entry name" value="TM_EGFR-like"/>
    <property type="match status" value="1"/>
</dbReference>
<organism evidence="6 7">
    <name type="scientific">Podospora appendiculata</name>
    <dbReference type="NCBI Taxonomy" id="314037"/>
    <lineage>
        <taxon>Eukaryota</taxon>
        <taxon>Fungi</taxon>
        <taxon>Dikarya</taxon>
        <taxon>Ascomycota</taxon>
        <taxon>Pezizomycotina</taxon>
        <taxon>Sordariomycetes</taxon>
        <taxon>Sordariomycetidae</taxon>
        <taxon>Sordariales</taxon>
        <taxon>Podosporaceae</taxon>
        <taxon>Podospora</taxon>
    </lineage>
</organism>
<protein>
    <recommendedName>
        <fullName evidence="8">Kelch repeat-containing protein</fullName>
    </recommendedName>
</protein>
<feature type="chain" id="PRO_5042207728" description="Kelch repeat-containing protein" evidence="5">
    <location>
        <begin position="22"/>
        <end position="898"/>
    </location>
</feature>